<keyword evidence="10 13" id="KW-0675">Receptor</keyword>
<name>A0A8B7B8W1_ORYAF</name>
<dbReference type="GO" id="GO:0007606">
    <property type="term" value="P:sensory perception of chemical stimulus"/>
    <property type="evidence" value="ECO:0007669"/>
    <property type="project" value="UniProtKB-ARBA"/>
</dbReference>
<dbReference type="PRINTS" id="PR01534">
    <property type="entry name" value="VOMERONASL1R"/>
</dbReference>
<dbReference type="InterPro" id="IPR004072">
    <property type="entry name" value="Vmron_rcpt_1"/>
</dbReference>
<keyword evidence="5 13" id="KW-0589">Pheromone response</keyword>
<keyword evidence="4 13" id="KW-1003">Cell membrane</keyword>
<reference evidence="15" key="1">
    <citation type="submission" date="2025-08" db="UniProtKB">
        <authorList>
            <consortium name="RefSeq"/>
        </authorList>
    </citation>
    <scope>IDENTIFICATION</scope>
</reference>
<dbReference type="GO" id="GO:0016503">
    <property type="term" value="F:pheromone receptor activity"/>
    <property type="evidence" value="ECO:0007669"/>
    <property type="project" value="InterPro"/>
</dbReference>
<protein>
    <recommendedName>
        <fullName evidence="13">Vomeronasal type-1 receptor</fullName>
    </recommendedName>
</protein>
<keyword evidence="7 13" id="KW-1133">Transmembrane helix</keyword>
<keyword evidence="14" id="KW-1185">Reference proteome</keyword>
<dbReference type="GeneID" id="103211104"/>
<evidence type="ECO:0000256" key="5">
    <source>
        <dbReference type="ARBA" id="ARBA00022507"/>
    </source>
</evidence>
<evidence type="ECO:0000256" key="9">
    <source>
        <dbReference type="ARBA" id="ARBA00023136"/>
    </source>
</evidence>
<dbReference type="GO" id="GO:0019236">
    <property type="term" value="P:response to pheromone"/>
    <property type="evidence" value="ECO:0007669"/>
    <property type="project" value="UniProtKB-KW"/>
</dbReference>
<evidence type="ECO:0000313" key="14">
    <source>
        <dbReference type="Proteomes" id="UP000694850"/>
    </source>
</evidence>
<evidence type="ECO:0000256" key="11">
    <source>
        <dbReference type="ARBA" id="ARBA00023180"/>
    </source>
</evidence>
<comment type="subcellular location">
    <subcellularLocation>
        <location evidence="2 13">Cell membrane</location>
        <topology evidence="2 13">Multi-pass membrane protein</topology>
    </subcellularLocation>
</comment>
<comment type="similarity">
    <text evidence="3 13">Belongs to the G-protein coupled receptor 1 family.</text>
</comment>
<evidence type="ECO:0000256" key="4">
    <source>
        <dbReference type="ARBA" id="ARBA00022475"/>
    </source>
</evidence>
<keyword evidence="8 13" id="KW-0297">G-protein coupled receptor</keyword>
<dbReference type="SUPFAM" id="SSF81321">
    <property type="entry name" value="Family A G protein-coupled receptor-like"/>
    <property type="match status" value="1"/>
</dbReference>
<comment type="function">
    <text evidence="1">Putative pheromone receptor.</text>
</comment>
<keyword evidence="11" id="KW-0325">Glycoprotein</keyword>
<evidence type="ECO:0000256" key="10">
    <source>
        <dbReference type="ARBA" id="ARBA00023170"/>
    </source>
</evidence>
<sequence length="329" mass="36410">MIHVVHVLSSHAGPSGSEDTYQSLGNDEMAAMDLTIGMIFLSQTALGTLGNFSLLYRYLFLYFTERRLRSIDLILSHLTVANSMLILSKGIPHTIAAFGWKDFIDDFGCKFVLYVHRVGRGVSIGSTCLLSMLQAITISPGNSRWAELKVKAPKCMGFTIVLCWIAHMLVNIIFPMYMTSNWGNRSITNIKGYGFCSSVRHDKTSDSLYAALLTAPDVVSLGLMSWASGSMVFILHRHKQRVQHLHRNNLSPRPSPETRATQTILVLVSTFVTFYTLSSTLQVLVALTVHPSWSLLNMAALTAACFPTMSPFVLMSRDSSVSRLCSACK</sequence>
<dbReference type="Gene3D" id="1.20.1070.10">
    <property type="entry name" value="Rhodopsin 7-helix transmembrane proteins"/>
    <property type="match status" value="1"/>
</dbReference>
<evidence type="ECO:0000256" key="7">
    <source>
        <dbReference type="ARBA" id="ARBA00022989"/>
    </source>
</evidence>
<evidence type="ECO:0000256" key="3">
    <source>
        <dbReference type="ARBA" id="ARBA00010663"/>
    </source>
</evidence>
<dbReference type="Proteomes" id="UP000694850">
    <property type="component" value="Unplaced"/>
</dbReference>
<dbReference type="AlphaFoldDB" id="A0A8B7B8W1"/>
<organism evidence="14 15">
    <name type="scientific">Orycteropus afer afer</name>
    <dbReference type="NCBI Taxonomy" id="1230840"/>
    <lineage>
        <taxon>Eukaryota</taxon>
        <taxon>Metazoa</taxon>
        <taxon>Chordata</taxon>
        <taxon>Craniata</taxon>
        <taxon>Vertebrata</taxon>
        <taxon>Euteleostomi</taxon>
        <taxon>Mammalia</taxon>
        <taxon>Eutheria</taxon>
        <taxon>Afrotheria</taxon>
        <taxon>Tubulidentata</taxon>
        <taxon>Orycteropodidae</taxon>
        <taxon>Orycteropus</taxon>
    </lineage>
</organism>
<dbReference type="Pfam" id="PF03402">
    <property type="entry name" value="V1R"/>
    <property type="match status" value="1"/>
</dbReference>
<evidence type="ECO:0000313" key="15">
    <source>
        <dbReference type="RefSeq" id="XP_007955216.2"/>
    </source>
</evidence>
<dbReference type="CDD" id="cd13949">
    <property type="entry name" value="7tm_V1R_pheromone"/>
    <property type="match status" value="1"/>
</dbReference>
<evidence type="ECO:0000256" key="12">
    <source>
        <dbReference type="ARBA" id="ARBA00023224"/>
    </source>
</evidence>
<dbReference type="FunFam" id="1.20.1070.10:FF:000033">
    <property type="entry name" value="Vomeronasal type-1 receptor"/>
    <property type="match status" value="1"/>
</dbReference>
<dbReference type="GO" id="GO:0005886">
    <property type="term" value="C:plasma membrane"/>
    <property type="evidence" value="ECO:0007669"/>
    <property type="project" value="UniProtKB-SubCell"/>
</dbReference>
<evidence type="ECO:0000256" key="6">
    <source>
        <dbReference type="ARBA" id="ARBA00022692"/>
    </source>
</evidence>
<keyword evidence="12 13" id="KW-0807">Transducer</keyword>
<evidence type="ECO:0000256" key="2">
    <source>
        <dbReference type="ARBA" id="ARBA00004651"/>
    </source>
</evidence>
<gene>
    <name evidence="15" type="primary">LOC103211104</name>
</gene>
<evidence type="ECO:0000256" key="13">
    <source>
        <dbReference type="RuleBase" id="RU364061"/>
    </source>
</evidence>
<keyword evidence="9 13" id="KW-0472">Membrane</keyword>
<proteinExistence type="inferred from homology"/>
<dbReference type="PANTHER" id="PTHR24062">
    <property type="entry name" value="VOMERONASAL TYPE-1 RECEPTOR"/>
    <property type="match status" value="1"/>
</dbReference>
<keyword evidence="6 13" id="KW-0812">Transmembrane</keyword>
<dbReference type="InterPro" id="IPR017452">
    <property type="entry name" value="GPCR_Rhodpsn_7TM"/>
</dbReference>
<dbReference type="RefSeq" id="XP_007955216.2">
    <property type="nucleotide sequence ID" value="XM_007957025.2"/>
</dbReference>
<evidence type="ECO:0000256" key="8">
    <source>
        <dbReference type="ARBA" id="ARBA00023040"/>
    </source>
</evidence>
<dbReference type="PROSITE" id="PS50262">
    <property type="entry name" value="G_PROTEIN_RECEP_F1_2"/>
    <property type="match status" value="1"/>
</dbReference>
<dbReference type="OrthoDB" id="9606139at2759"/>
<accession>A0A8B7B8W1</accession>
<evidence type="ECO:0000256" key="1">
    <source>
        <dbReference type="ARBA" id="ARBA00003878"/>
    </source>
</evidence>